<name>K1T3A5_9ZZZZ</name>
<reference evidence="1" key="1">
    <citation type="journal article" date="2013" name="Environ. Microbiol.">
        <title>Microbiota from the distal guts of lean and obese adolescents exhibit partial functional redundancy besides clear differences in community structure.</title>
        <authorList>
            <person name="Ferrer M."/>
            <person name="Ruiz A."/>
            <person name="Lanza F."/>
            <person name="Haange S.B."/>
            <person name="Oberbach A."/>
            <person name="Till H."/>
            <person name="Bargiela R."/>
            <person name="Campoy C."/>
            <person name="Segura M.T."/>
            <person name="Richter M."/>
            <person name="von Bergen M."/>
            <person name="Seifert J."/>
            <person name="Suarez A."/>
        </authorList>
    </citation>
    <scope>NUCLEOTIDE SEQUENCE</scope>
</reference>
<comment type="caution">
    <text evidence="1">The sequence shown here is derived from an EMBL/GenBank/DDBJ whole genome shotgun (WGS) entry which is preliminary data.</text>
</comment>
<protein>
    <submittedName>
        <fullName evidence="1">Uncharacterized protein</fullName>
    </submittedName>
</protein>
<dbReference type="EMBL" id="AJWZ01008488">
    <property type="protein sequence ID" value="EKC53971.1"/>
    <property type="molecule type" value="Genomic_DNA"/>
</dbReference>
<organism evidence="1">
    <name type="scientific">human gut metagenome</name>
    <dbReference type="NCBI Taxonomy" id="408170"/>
    <lineage>
        <taxon>unclassified sequences</taxon>
        <taxon>metagenomes</taxon>
        <taxon>organismal metagenomes</taxon>
    </lineage>
</organism>
<evidence type="ECO:0000313" key="1">
    <source>
        <dbReference type="EMBL" id="EKC53971.1"/>
    </source>
</evidence>
<accession>K1T3A5</accession>
<gene>
    <name evidence="1" type="ORF">OBE_12325</name>
</gene>
<feature type="non-terminal residue" evidence="1">
    <location>
        <position position="1"/>
    </location>
</feature>
<proteinExistence type="predicted"/>
<sequence length="30" mass="3480">GNLLDVLNKNNINVWAVGKINDIFLRKRNK</sequence>
<dbReference type="AlphaFoldDB" id="K1T3A5"/>